<proteinExistence type="predicted"/>
<feature type="region of interest" description="Disordered" evidence="1">
    <location>
        <begin position="23"/>
        <end position="64"/>
    </location>
</feature>
<comment type="caution">
    <text evidence="3">The sequence shown here is derived from an EMBL/GenBank/DDBJ whole genome shotgun (WGS) entry which is preliminary data.</text>
</comment>
<evidence type="ECO:0000313" key="3">
    <source>
        <dbReference type="EMBL" id="KAF6199517.1"/>
    </source>
</evidence>
<feature type="compositionally biased region" description="Acidic residues" evidence="1">
    <location>
        <begin position="228"/>
        <end position="240"/>
    </location>
</feature>
<dbReference type="EMBL" id="WIXP02000015">
    <property type="protein sequence ID" value="KAF6199517.1"/>
    <property type="molecule type" value="Genomic_DNA"/>
</dbReference>
<feature type="signal peptide" evidence="2">
    <location>
        <begin position="1"/>
        <end position="23"/>
    </location>
</feature>
<accession>A0A8S9WS68</accession>
<feature type="region of interest" description="Disordered" evidence="1">
    <location>
        <begin position="222"/>
        <end position="252"/>
    </location>
</feature>
<reference evidence="3" key="1">
    <citation type="journal article" date="2021" name="Mol. Ecol. Resour.">
        <title>Apolygus lucorum genome provides insights into omnivorousness and mesophyll feeding.</title>
        <authorList>
            <person name="Liu Y."/>
            <person name="Liu H."/>
            <person name="Wang H."/>
            <person name="Huang T."/>
            <person name="Liu B."/>
            <person name="Yang B."/>
            <person name="Yin L."/>
            <person name="Li B."/>
            <person name="Zhang Y."/>
            <person name="Zhang S."/>
            <person name="Jiang F."/>
            <person name="Zhang X."/>
            <person name="Ren Y."/>
            <person name="Wang B."/>
            <person name="Wang S."/>
            <person name="Lu Y."/>
            <person name="Wu K."/>
            <person name="Fan W."/>
            <person name="Wang G."/>
        </authorList>
    </citation>
    <scope>NUCLEOTIDE SEQUENCE</scope>
    <source>
        <strain evidence="3">12Hb</strain>
    </source>
</reference>
<evidence type="ECO:0008006" key="5">
    <source>
        <dbReference type="Google" id="ProtNLM"/>
    </source>
</evidence>
<feature type="chain" id="PRO_5035835615" description="DUF4794 domain-containing protein" evidence="2">
    <location>
        <begin position="24"/>
        <end position="279"/>
    </location>
</feature>
<name>A0A8S9WS68_APOLU</name>
<dbReference type="OrthoDB" id="6425203at2759"/>
<keyword evidence="2" id="KW-0732">Signal</keyword>
<evidence type="ECO:0000256" key="2">
    <source>
        <dbReference type="SAM" id="SignalP"/>
    </source>
</evidence>
<dbReference type="Proteomes" id="UP000466442">
    <property type="component" value="Unassembled WGS sequence"/>
</dbReference>
<evidence type="ECO:0000256" key="1">
    <source>
        <dbReference type="SAM" id="MobiDB-lite"/>
    </source>
</evidence>
<evidence type="ECO:0000313" key="4">
    <source>
        <dbReference type="Proteomes" id="UP000466442"/>
    </source>
</evidence>
<sequence>MAVSLRVFLHIAVLLAVSSRSLGLPTNSGGKVAAKSPEDLSDAELMTGDEGEDEEELEDSSTEGQHLFPSFSSLFGGGSLTHSRPFYSEFTAPPRSFNTEPSFHHSTAPASGRSLYTSAEETDRVLGSGNFGVIRGGTYYGGGSGDEPYTRGVNAHGRPYRRPNPPPQYKLGGDFFSGFRDFADITTPTKSAYSNIYVVYANRNATTADANDSRPKNIRELIEAGQREDDDDLAEDQEEEAPSKSKTKSKLALYKQKQALRETAKKFRSKGVDPLLALS</sequence>
<gene>
    <name evidence="3" type="ORF">GE061_007543</name>
</gene>
<dbReference type="AlphaFoldDB" id="A0A8S9WS68"/>
<feature type="compositionally biased region" description="Acidic residues" evidence="1">
    <location>
        <begin position="39"/>
        <end position="61"/>
    </location>
</feature>
<keyword evidence="4" id="KW-1185">Reference proteome</keyword>
<protein>
    <recommendedName>
        <fullName evidence="5">DUF4794 domain-containing protein</fullName>
    </recommendedName>
</protein>
<organism evidence="3 4">
    <name type="scientific">Apolygus lucorum</name>
    <name type="common">Small green plant bug</name>
    <name type="synonym">Lygocoris lucorum</name>
    <dbReference type="NCBI Taxonomy" id="248454"/>
    <lineage>
        <taxon>Eukaryota</taxon>
        <taxon>Metazoa</taxon>
        <taxon>Ecdysozoa</taxon>
        <taxon>Arthropoda</taxon>
        <taxon>Hexapoda</taxon>
        <taxon>Insecta</taxon>
        <taxon>Pterygota</taxon>
        <taxon>Neoptera</taxon>
        <taxon>Paraneoptera</taxon>
        <taxon>Hemiptera</taxon>
        <taxon>Heteroptera</taxon>
        <taxon>Panheteroptera</taxon>
        <taxon>Cimicomorpha</taxon>
        <taxon>Miridae</taxon>
        <taxon>Mirini</taxon>
        <taxon>Apolygus</taxon>
    </lineage>
</organism>